<organism evidence="2 3">
    <name type="scientific">Podospora aff. communis PSN243</name>
    <dbReference type="NCBI Taxonomy" id="3040156"/>
    <lineage>
        <taxon>Eukaryota</taxon>
        <taxon>Fungi</taxon>
        <taxon>Dikarya</taxon>
        <taxon>Ascomycota</taxon>
        <taxon>Pezizomycotina</taxon>
        <taxon>Sordariomycetes</taxon>
        <taxon>Sordariomycetidae</taxon>
        <taxon>Sordariales</taxon>
        <taxon>Podosporaceae</taxon>
        <taxon>Podospora</taxon>
    </lineage>
</organism>
<dbReference type="EMBL" id="MU866020">
    <property type="protein sequence ID" value="KAK4442318.1"/>
    <property type="molecule type" value="Genomic_DNA"/>
</dbReference>
<evidence type="ECO:0000256" key="1">
    <source>
        <dbReference type="SAM" id="MobiDB-lite"/>
    </source>
</evidence>
<gene>
    <name evidence="2" type="ORF">QBC34DRAFT_313338</name>
</gene>
<feature type="region of interest" description="Disordered" evidence="1">
    <location>
        <begin position="205"/>
        <end position="298"/>
    </location>
</feature>
<proteinExistence type="predicted"/>
<accession>A0AAV9G4D6</accession>
<dbReference type="AlphaFoldDB" id="A0AAV9G4D6"/>
<comment type="caution">
    <text evidence="2">The sequence shown here is derived from an EMBL/GenBank/DDBJ whole genome shotgun (WGS) entry which is preliminary data.</text>
</comment>
<dbReference type="Proteomes" id="UP001321760">
    <property type="component" value="Unassembled WGS sequence"/>
</dbReference>
<reference evidence="2" key="2">
    <citation type="submission" date="2023-05" db="EMBL/GenBank/DDBJ databases">
        <authorList>
            <consortium name="Lawrence Berkeley National Laboratory"/>
            <person name="Steindorff A."/>
            <person name="Hensen N."/>
            <person name="Bonometti L."/>
            <person name="Westerberg I."/>
            <person name="Brannstrom I.O."/>
            <person name="Guillou S."/>
            <person name="Cros-Aarteil S."/>
            <person name="Calhoun S."/>
            <person name="Haridas S."/>
            <person name="Kuo A."/>
            <person name="Mondo S."/>
            <person name="Pangilinan J."/>
            <person name="Riley R."/>
            <person name="Labutti K."/>
            <person name="Andreopoulos B."/>
            <person name="Lipzen A."/>
            <person name="Chen C."/>
            <person name="Yanf M."/>
            <person name="Daum C."/>
            <person name="Ng V."/>
            <person name="Clum A."/>
            <person name="Ohm R."/>
            <person name="Martin F."/>
            <person name="Silar P."/>
            <person name="Natvig D."/>
            <person name="Lalanne C."/>
            <person name="Gautier V."/>
            <person name="Ament-Velasquez S.L."/>
            <person name="Kruys A."/>
            <person name="Hutchinson M.I."/>
            <person name="Powell A.J."/>
            <person name="Barry K."/>
            <person name="Miller A.N."/>
            <person name="Grigoriev I.V."/>
            <person name="Debuchy R."/>
            <person name="Gladieux P."/>
            <person name="Thoren M.H."/>
            <person name="Johannesson H."/>
        </authorList>
    </citation>
    <scope>NUCLEOTIDE SEQUENCE</scope>
    <source>
        <strain evidence="2">PSN243</strain>
    </source>
</reference>
<evidence type="ECO:0000313" key="2">
    <source>
        <dbReference type="EMBL" id="KAK4442318.1"/>
    </source>
</evidence>
<keyword evidence="3" id="KW-1185">Reference proteome</keyword>
<evidence type="ECO:0000313" key="3">
    <source>
        <dbReference type="Proteomes" id="UP001321760"/>
    </source>
</evidence>
<name>A0AAV9G4D6_9PEZI</name>
<reference evidence="2" key="1">
    <citation type="journal article" date="2023" name="Mol. Phylogenet. Evol.">
        <title>Genome-scale phylogeny and comparative genomics of the fungal order Sordariales.</title>
        <authorList>
            <person name="Hensen N."/>
            <person name="Bonometti L."/>
            <person name="Westerberg I."/>
            <person name="Brannstrom I.O."/>
            <person name="Guillou S."/>
            <person name="Cros-Aarteil S."/>
            <person name="Calhoun S."/>
            <person name="Haridas S."/>
            <person name="Kuo A."/>
            <person name="Mondo S."/>
            <person name="Pangilinan J."/>
            <person name="Riley R."/>
            <person name="LaButti K."/>
            <person name="Andreopoulos B."/>
            <person name="Lipzen A."/>
            <person name="Chen C."/>
            <person name="Yan M."/>
            <person name="Daum C."/>
            <person name="Ng V."/>
            <person name="Clum A."/>
            <person name="Steindorff A."/>
            <person name="Ohm R.A."/>
            <person name="Martin F."/>
            <person name="Silar P."/>
            <person name="Natvig D.O."/>
            <person name="Lalanne C."/>
            <person name="Gautier V."/>
            <person name="Ament-Velasquez S.L."/>
            <person name="Kruys A."/>
            <person name="Hutchinson M.I."/>
            <person name="Powell A.J."/>
            <person name="Barry K."/>
            <person name="Miller A.N."/>
            <person name="Grigoriev I.V."/>
            <person name="Debuchy R."/>
            <person name="Gladieux P."/>
            <person name="Hiltunen Thoren M."/>
            <person name="Johannesson H."/>
        </authorList>
    </citation>
    <scope>NUCLEOTIDE SEQUENCE</scope>
    <source>
        <strain evidence="2">PSN243</strain>
    </source>
</reference>
<sequence>MDPEAEVDTEAAVDPGAVQSILFGGNLYTPGTDPTQGPGPQVVDIWQHRILSVARWWDPSATEPPKRPKAIAPPPYDGATYWERHRPDSFSQVPWLGRSSPLLSLRRSWLARWVGEKTGHWNFHSYHSRFDHPASAYAVCACGAPSEKDHYKECPSRKVIRWQLRLTHPQLAEAIEVASVENAITHLKKLGVTAIRNTSTGLEAALGKDRTPTTTDSDDGWPPVVLPIDTTDNGPGISREEDTGTPNSEPKDGGEEQEVINIGNSTPGENSSEDDPPSTPKSWGEERGNLRYPLLTDF</sequence>
<protein>
    <submittedName>
        <fullName evidence="2">Uncharacterized protein</fullName>
    </submittedName>
</protein>